<dbReference type="PRINTS" id="PR00038">
    <property type="entry name" value="HTHLUXR"/>
</dbReference>
<dbReference type="GO" id="GO:0006355">
    <property type="term" value="P:regulation of DNA-templated transcription"/>
    <property type="evidence" value="ECO:0007669"/>
    <property type="project" value="InterPro"/>
</dbReference>
<name>A0A3P1B348_9FLAO</name>
<dbReference type="SUPFAM" id="SSF46894">
    <property type="entry name" value="C-terminal effector domain of the bipartite response regulators"/>
    <property type="match status" value="1"/>
</dbReference>
<dbReference type="RefSeq" id="WP_124899017.1">
    <property type="nucleotide sequence ID" value="NZ_RQTJ01000009.1"/>
</dbReference>
<dbReference type="GO" id="GO:0000160">
    <property type="term" value="P:phosphorelay signal transduction system"/>
    <property type="evidence" value="ECO:0007669"/>
    <property type="project" value="InterPro"/>
</dbReference>
<dbReference type="PROSITE" id="PS50110">
    <property type="entry name" value="RESPONSE_REGULATORY"/>
    <property type="match status" value="1"/>
</dbReference>
<evidence type="ECO:0000256" key="3">
    <source>
        <dbReference type="PROSITE-ProRule" id="PRU00169"/>
    </source>
</evidence>
<dbReference type="InterPro" id="IPR016032">
    <property type="entry name" value="Sig_transdc_resp-reg_C-effctor"/>
</dbReference>
<dbReference type="InterPro" id="IPR000792">
    <property type="entry name" value="Tscrpt_reg_LuxR_C"/>
</dbReference>
<dbReference type="InterPro" id="IPR011006">
    <property type="entry name" value="CheY-like_superfamily"/>
</dbReference>
<dbReference type="PANTHER" id="PTHR43214">
    <property type="entry name" value="TWO-COMPONENT RESPONSE REGULATOR"/>
    <property type="match status" value="1"/>
</dbReference>
<organism evidence="6 7">
    <name type="scientific">Paenimyroides viscosum</name>
    <dbReference type="NCBI Taxonomy" id="2488729"/>
    <lineage>
        <taxon>Bacteria</taxon>
        <taxon>Pseudomonadati</taxon>
        <taxon>Bacteroidota</taxon>
        <taxon>Flavobacteriia</taxon>
        <taxon>Flavobacteriales</taxon>
        <taxon>Flavobacteriaceae</taxon>
        <taxon>Paenimyroides</taxon>
    </lineage>
</organism>
<feature type="modified residue" description="4-aspartylphosphate" evidence="3">
    <location>
        <position position="59"/>
    </location>
</feature>
<dbReference type="SMART" id="SM00421">
    <property type="entry name" value="HTH_LUXR"/>
    <property type="match status" value="1"/>
</dbReference>
<keyword evidence="2 6" id="KW-0238">DNA-binding</keyword>
<dbReference type="SMART" id="SM00448">
    <property type="entry name" value="REC"/>
    <property type="match status" value="1"/>
</dbReference>
<dbReference type="Pfam" id="PF00196">
    <property type="entry name" value="GerE"/>
    <property type="match status" value="1"/>
</dbReference>
<dbReference type="GO" id="GO:0003677">
    <property type="term" value="F:DNA binding"/>
    <property type="evidence" value="ECO:0007669"/>
    <property type="project" value="UniProtKB-KW"/>
</dbReference>
<dbReference type="CDD" id="cd17535">
    <property type="entry name" value="REC_NarL-like"/>
    <property type="match status" value="1"/>
</dbReference>
<dbReference type="SUPFAM" id="SSF52172">
    <property type="entry name" value="CheY-like"/>
    <property type="match status" value="1"/>
</dbReference>
<dbReference type="AlphaFoldDB" id="A0A3P1B348"/>
<evidence type="ECO:0000313" key="6">
    <source>
        <dbReference type="EMBL" id="RRA95431.1"/>
    </source>
</evidence>
<evidence type="ECO:0000256" key="1">
    <source>
        <dbReference type="ARBA" id="ARBA00022553"/>
    </source>
</evidence>
<proteinExistence type="predicted"/>
<evidence type="ECO:0000259" key="4">
    <source>
        <dbReference type="PROSITE" id="PS50043"/>
    </source>
</evidence>
<dbReference type="InterPro" id="IPR039420">
    <property type="entry name" value="WalR-like"/>
</dbReference>
<gene>
    <name evidence="6" type="ORF">EG242_06125</name>
</gene>
<accession>A0A3P1B348</accession>
<feature type="domain" description="Response regulatory" evidence="5">
    <location>
        <begin position="5"/>
        <end position="124"/>
    </location>
</feature>
<dbReference type="InterPro" id="IPR058245">
    <property type="entry name" value="NreC/VraR/RcsB-like_REC"/>
</dbReference>
<feature type="domain" description="HTH luxR-type" evidence="4">
    <location>
        <begin position="150"/>
        <end position="215"/>
    </location>
</feature>
<dbReference type="Gene3D" id="3.40.50.2300">
    <property type="match status" value="1"/>
</dbReference>
<dbReference type="OrthoDB" id="9797341at2"/>
<reference evidence="6 7" key="1">
    <citation type="submission" date="2018-11" db="EMBL/GenBank/DDBJ databases">
        <title>Flavobacterium sp. nov., YIM 102796 draft genome.</title>
        <authorList>
            <person name="Li G."/>
            <person name="Jiang Y."/>
        </authorList>
    </citation>
    <scope>NUCLEOTIDE SEQUENCE [LARGE SCALE GENOMIC DNA]</scope>
    <source>
        <strain evidence="6 7">YIM 102796</strain>
    </source>
</reference>
<keyword evidence="1 3" id="KW-0597">Phosphoprotein</keyword>
<dbReference type="CDD" id="cd06170">
    <property type="entry name" value="LuxR_C_like"/>
    <property type="match status" value="1"/>
</dbReference>
<evidence type="ECO:0000313" key="7">
    <source>
        <dbReference type="Proteomes" id="UP000268372"/>
    </source>
</evidence>
<sequence>MEKIKLALVDDDYLIVTLLKSFFNQDQSTQVVYDTTDGYQLFNYLEEKNTEPIDILLLDLKMKTIDGLEVLKHVKTNHPELKVVVVSSHYQDNSIGFMTKEGVAGFLPKGMSPFELLDIVKQVHKNGFYLNKDQMEILREQISSKVSKPMIDEVELLTEREIEIIKLLCQQKTAKEIGEHLFITQRTVEGHKNNLFTKIGVRNVAGLIVYALQKHIVTLEELSLN</sequence>
<comment type="caution">
    <text evidence="6">The sequence shown here is derived from an EMBL/GenBank/DDBJ whole genome shotgun (WGS) entry which is preliminary data.</text>
</comment>
<dbReference type="PROSITE" id="PS50043">
    <property type="entry name" value="HTH_LUXR_2"/>
    <property type="match status" value="1"/>
</dbReference>
<evidence type="ECO:0000259" key="5">
    <source>
        <dbReference type="PROSITE" id="PS50110"/>
    </source>
</evidence>
<dbReference type="EMBL" id="RQTJ01000009">
    <property type="protein sequence ID" value="RRA95431.1"/>
    <property type="molecule type" value="Genomic_DNA"/>
</dbReference>
<dbReference type="Pfam" id="PF00072">
    <property type="entry name" value="Response_reg"/>
    <property type="match status" value="1"/>
</dbReference>
<dbReference type="Proteomes" id="UP000268372">
    <property type="component" value="Unassembled WGS sequence"/>
</dbReference>
<dbReference type="InterPro" id="IPR001789">
    <property type="entry name" value="Sig_transdc_resp-reg_receiver"/>
</dbReference>
<protein>
    <submittedName>
        <fullName evidence="6">DNA-binding response regulator</fullName>
    </submittedName>
</protein>
<evidence type="ECO:0000256" key="2">
    <source>
        <dbReference type="ARBA" id="ARBA00023125"/>
    </source>
</evidence>
<keyword evidence="7" id="KW-1185">Reference proteome</keyword>